<evidence type="ECO:0000313" key="1">
    <source>
        <dbReference type="EMBL" id="MBA8805732.1"/>
    </source>
</evidence>
<accession>A0A7W3J3U1</accession>
<dbReference type="EMBL" id="JACGXA010000003">
    <property type="protein sequence ID" value="MBA8805732.1"/>
    <property type="molecule type" value="Genomic_DNA"/>
</dbReference>
<name>A0A7W3J3U1_9ACTN</name>
<proteinExistence type="predicted"/>
<gene>
    <name evidence="1" type="ORF">FB382_004077</name>
</gene>
<dbReference type="RefSeq" id="WP_182541757.1">
    <property type="nucleotide sequence ID" value="NZ_JACGXA010000003.1"/>
</dbReference>
<dbReference type="AlphaFoldDB" id="A0A7W3J3U1"/>
<organism evidence="1 2">
    <name type="scientific">Nocardioides ginsengisegetis</name>
    <dbReference type="NCBI Taxonomy" id="661491"/>
    <lineage>
        <taxon>Bacteria</taxon>
        <taxon>Bacillati</taxon>
        <taxon>Actinomycetota</taxon>
        <taxon>Actinomycetes</taxon>
        <taxon>Propionibacteriales</taxon>
        <taxon>Nocardioidaceae</taxon>
        <taxon>Nocardioides</taxon>
    </lineage>
</organism>
<comment type="caution">
    <text evidence="1">The sequence shown here is derived from an EMBL/GenBank/DDBJ whole genome shotgun (WGS) entry which is preliminary data.</text>
</comment>
<protein>
    <submittedName>
        <fullName evidence="1">Uncharacterized protein</fullName>
    </submittedName>
</protein>
<dbReference type="Proteomes" id="UP000580910">
    <property type="component" value="Unassembled WGS sequence"/>
</dbReference>
<reference evidence="1 2" key="1">
    <citation type="submission" date="2020-07" db="EMBL/GenBank/DDBJ databases">
        <title>Sequencing the genomes of 1000 actinobacteria strains.</title>
        <authorList>
            <person name="Klenk H.-P."/>
        </authorList>
    </citation>
    <scope>NUCLEOTIDE SEQUENCE [LARGE SCALE GENOMIC DNA]</scope>
    <source>
        <strain evidence="1 2">DSM 21349</strain>
    </source>
</reference>
<sequence length="66" mass="7443">MAMRSGEGGEFVLTRPTTEGDPITTYYRVLPDGTFETYVDNTADHYGSGRWEYRRCSTRSPSLSPC</sequence>
<keyword evidence="2" id="KW-1185">Reference proteome</keyword>
<evidence type="ECO:0000313" key="2">
    <source>
        <dbReference type="Proteomes" id="UP000580910"/>
    </source>
</evidence>